<evidence type="ECO:0000313" key="6">
    <source>
        <dbReference type="Proteomes" id="UP001595909"/>
    </source>
</evidence>
<organism evidence="5 6">
    <name type="scientific">Actinomycetospora chibensis</name>
    <dbReference type="NCBI Taxonomy" id="663606"/>
    <lineage>
        <taxon>Bacteria</taxon>
        <taxon>Bacillati</taxon>
        <taxon>Actinomycetota</taxon>
        <taxon>Actinomycetes</taxon>
        <taxon>Pseudonocardiales</taxon>
        <taxon>Pseudonocardiaceae</taxon>
        <taxon>Actinomycetospora</taxon>
    </lineage>
</organism>
<evidence type="ECO:0000256" key="2">
    <source>
        <dbReference type="ARBA" id="ARBA00022679"/>
    </source>
</evidence>
<protein>
    <submittedName>
        <fullName evidence="5">SAM-dependent methyltransferase</fullName>
        <ecNumber evidence="5">2.1.1.-</ecNumber>
    </submittedName>
</protein>
<dbReference type="EC" id="2.1.1.-" evidence="5"/>
<evidence type="ECO:0000259" key="4">
    <source>
        <dbReference type="Pfam" id="PF13649"/>
    </source>
</evidence>
<accession>A0ABV9RH97</accession>
<dbReference type="Gene3D" id="3.40.50.150">
    <property type="entry name" value="Vaccinia Virus protein VP39"/>
    <property type="match status" value="1"/>
</dbReference>
<reference evidence="6" key="1">
    <citation type="journal article" date="2019" name="Int. J. Syst. Evol. Microbiol.">
        <title>The Global Catalogue of Microorganisms (GCM) 10K type strain sequencing project: providing services to taxonomists for standard genome sequencing and annotation.</title>
        <authorList>
            <consortium name="The Broad Institute Genomics Platform"/>
            <consortium name="The Broad Institute Genome Sequencing Center for Infectious Disease"/>
            <person name="Wu L."/>
            <person name="Ma J."/>
        </authorList>
    </citation>
    <scope>NUCLEOTIDE SEQUENCE [LARGE SCALE GENOMIC DNA]</scope>
    <source>
        <strain evidence="6">CCUG 50347</strain>
    </source>
</reference>
<dbReference type="SUPFAM" id="SSF53335">
    <property type="entry name" value="S-adenosyl-L-methionine-dependent methyltransferases"/>
    <property type="match status" value="1"/>
</dbReference>
<gene>
    <name evidence="5" type="ORF">ACFPEL_09945</name>
</gene>
<dbReference type="RefSeq" id="WP_274191450.1">
    <property type="nucleotide sequence ID" value="NZ_BAABHN010000020.1"/>
</dbReference>
<dbReference type="PANTHER" id="PTHR43464:SF19">
    <property type="entry name" value="UBIQUINONE BIOSYNTHESIS O-METHYLTRANSFERASE, MITOCHONDRIAL"/>
    <property type="match status" value="1"/>
</dbReference>
<dbReference type="GO" id="GO:0008168">
    <property type="term" value="F:methyltransferase activity"/>
    <property type="evidence" value="ECO:0007669"/>
    <property type="project" value="UniProtKB-KW"/>
</dbReference>
<evidence type="ECO:0000313" key="5">
    <source>
        <dbReference type="EMBL" id="MFC4832732.1"/>
    </source>
</evidence>
<keyword evidence="6" id="KW-1185">Reference proteome</keyword>
<proteinExistence type="predicted"/>
<keyword evidence="2 5" id="KW-0808">Transferase</keyword>
<feature type="domain" description="Methyltransferase" evidence="4">
    <location>
        <begin position="24"/>
        <end position="130"/>
    </location>
</feature>
<keyword evidence="3" id="KW-0949">S-adenosyl-L-methionine</keyword>
<dbReference type="GO" id="GO:0032259">
    <property type="term" value="P:methylation"/>
    <property type="evidence" value="ECO:0007669"/>
    <property type="project" value="UniProtKB-KW"/>
</dbReference>
<dbReference type="Proteomes" id="UP001595909">
    <property type="component" value="Unassembled WGS sequence"/>
</dbReference>
<keyword evidence="1 5" id="KW-0489">Methyltransferase</keyword>
<dbReference type="PANTHER" id="PTHR43464">
    <property type="entry name" value="METHYLTRANSFERASE"/>
    <property type="match status" value="1"/>
</dbReference>
<evidence type="ECO:0000256" key="1">
    <source>
        <dbReference type="ARBA" id="ARBA00022603"/>
    </source>
</evidence>
<comment type="caution">
    <text evidence="5">The sequence shown here is derived from an EMBL/GenBank/DDBJ whole genome shotgun (WGS) entry which is preliminary data.</text>
</comment>
<evidence type="ECO:0000256" key="3">
    <source>
        <dbReference type="ARBA" id="ARBA00022691"/>
    </source>
</evidence>
<dbReference type="InterPro" id="IPR041698">
    <property type="entry name" value="Methyltransf_25"/>
</dbReference>
<dbReference type="InterPro" id="IPR029063">
    <property type="entry name" value="SAM-dependent_MTases_sf"/>
</dbReference>
<dbReference type="EMBL" id="JBHSIM010000020">
    <property type="protein sequence ID" value="MFC4832732.1"/>
    <property type="molecule type" value="Genomic_DNA"/>
</dbReference>
<dbReference type="Pfam" id="PF13649">
    <property type="entry name" value="Methyltransf_25"/>
    <property type="match status" value="1"/>
</dbReference>
<sequence length="142" mass="14701">MPTGLSPRLAAVVDALPLAPGMRVLEIGCGPGAAARAVAARVDRDVDPGFVLATDRSATAVRQARAGAATEIATGRMGVRQVAVEDLVLQDGEEPFDLAFAVRVGVLDGRHPAHHDRALARVAAALRPGGRFVVDGREVPLV</sequence>
<name>A0ABV9RH97_9PSEU</name>